<protein>
    <submittedName>
        <fullName evidence="1">AlpA family phage regulatory protein</fullName>
    </submittedName>
</protein>
<dbReference type="AlphaFoldDB" id="A0A2K8UJK6"/>
<name>A0A2K8UJK6_ACILW</name>
<dbReference type="Proteomes" id="UP000509126">
    <property type="component" value="Chromosome"/>
</dbReference>
<dbReference type="Pfam" id="PF05930">
    <property type="entry name" value="Phage_AlpA"/>
    <property type="match status" value="1"/>
</dbReference>
<dbReference type="RefSeq" id="WP_086043923.1">
    <property type="nucleotide sequence ID" value="NZ_CABIYT010000045.1"/>
</dbReference>
<proteinExistence type="predicted"/>
<evidence type="ECO:0000313" key="1">
    <source>
        <dbReference type="EMBL" id="QKU22061.1"/>
    </source>
</evidence>
<organism evidence="1 2">
    <name type="scientific">Acinetobacter lwoffii</name>
    <dbReference type="NCBI Taxonomy" id="28090"/>
    <lineage>
        <taxon>Bacteria</taxon>
        <taxon>Pseudomonadati</taxon>
        <taxon>Pseudomonadota</taxon>
        <taxon>Gammaproteobacteria</taxon>
        <taxon>Moraxellales</taxon>
        <taxon>Moraxellaceae</taxon>
        <taxon>Acinetobacter</taxon>
    </lineage>
</organism>
<accession>A0A2K8UJK6</accession>
<reference evidence="1 2" key="1">
    <citation type="submission" date="2019-11" db="EMBL/GenBank/DDBJ databases">
        <title>FDA dAtabase for Regulatory Grade micrObial Sequences (FDA-ARGOS): Supporting development and validation of Infectious Disease Dx tests.</title>
        <authorList>
            <person name="Patel R."/>
            <person name="Rucinski S."/>
            <person name="Tallon L."/>
            <person name="Sadzewicz L."/>
            <person name="Vavikolanu K."/>
            <person name="Mehta A."/>
            <person name="Aluvathingal J."/>
            <person name="Nadendla S."/>
            <person name="Nandy P."/>
            <person name="Geyer C."/>
            <person name="Yan Y."/>
            <person name="Sichtig H."/>
        </authorList>
    </citation>
    <scope>NUCLEOTIDE SEQUENCE [LARGE SCALE GENOMIC DNA]</scope>
    <source>
        <strain evidence="1 2">FDAARGOS_557</strain>
    </source>
</reference>
<evidence type="ECO:0000313" key="2">
    <source>
        <dbReference type="Proteomes" id="UP000509126"/>
    </source>
</evidence>
<sequence>MDCVIDRNESNLIENTEQTEVLNIVQIKPFLLSYNTVCKLLGIERNALRRLMKKDDRFPKPLKMGLSRQAAVYFDREEIEAWYQGFKERCRGQNEKI</sequence>
<gene>
    <name evidence="1" type="ORF">FOB19_12040</name>
</gene>
<dbReference type="EMBL" id="CP054803">
    <property type="protein sequence ID" value="QKU22061.1"/>
    <property type="molecule type" value="Genomic_DNA"/>
</dbReference>
<dbReference type="STRING" id="28090.GCA_002119785_00040"/>
<dbReference type="InterPro" id="IPR010260">
    <property type="entry name" value="AlpA"/>
</dbReference>